<name>A0A9W4JF07_9EURO</name>
<dbReference type="OrthoDB" id="3358017at2759"/>
<feature type="transmembrane region" description="Helical" evidence="5">
    <location>
        <begin position="81"/>
        <end position="100"/>
    </location>
</feature>
<keyword evidence="3 5" id="KW-1133">Transmembrane helix</keyword>
<evidence type="ECO:0008006" key="8">
    <source>
        <dbReference type="Google" id="ProtNLM"/>
    </source>
</evidence>
<evidence type="ECO:0000313" key="6">
    <source>
        <dbReference type="EMBL" id="CAG8389895.1"/>
    </source>
</evidence>
<dbReference type="AlphaFoldDB" id="A0A9W4JF07"/>
<evidence type="ECO:0000256" key="4">
    <source>
        <dbReference type="ARBA" id="ARBA00023136"/>
    </source>
</evidence>
<dbReference type="PANTHER" id="PTHR31465:SF31">
    <property type="entry name" value="DOMAIN PROTEIN, PUTATIVE (AFU_ORTHOLOGUE AFUA_6G09550)-RELATED"/>
    <property type="match status" value="1"/>
</dbReference>
<protein>
    <recommendedName>
        <fullName evidence="8">RTA-like protein</fullName>
    </recommendedName>
</protein>
<comment type="subcellular location">
    <subcellularLocation>
        <location evidence="1">Membrane</location>
        <topology evidence="1">Multi-pass membrane protein</topology>
    </subcellularLocation>
</comment>
<evidence type="ECO:0000256" key="3">
    <source>
        <dbReference type="ARBA" id="ARBA00022989"/>
    </source>
</evidence>
<proteinExistence type="predicted"/>
<dbReference type="Pfam" id="PF04479">
    <property type="entry name" value="RTA1"/>
    <property type="match status" value="1"/>
</dbReference>
<feature type="transmembrane region" description="Helical" evidence="5">
    <location>
        <begin position="48"/>
        <end position="69"/>
    </location>
</feature>
<feature type="transmembrane region" description="Helical" evidence="5">
    <location>
        <begin position="121"/>
        <end position="146"/>
    </location>
</feature>
<dbReference type="EMBL" id="CAJVPA010000195">
    <property type="protein sequence ID" value="CAG8389895.1"/>
    <property type="molecule type" value="Genomic_DNA"/>
</dbReference>
<evidence type="ECO:0000256" key="1">
    <source>
        <dbReference type="ARBA" id="ARBA00004141"/>
    </source>
</evidence>
<evidence type="ECO:0000256" key="2">
    <source>
        <dbReference type="ARBA" id="ARBA00022692"/>
    </source>
</evidence>
<keyword evidence="2 5" id="KW-0812">Transmembrane</keyword>
<reference evidence="6" key="1">
    <citation type="submission" date="2021-07" db="EMBL/GenBank/DDBJ databases">
        <authorList>
            <person name="Branca A.L. A."/>
        </authorList>
    </citation>
    <scope>NUCLEOTIDE SEQUENCE</scope>
</reference>
<sequence length="305" mass="34164">MSDQSQDGGFTFALYRYTPSIPAAVVFTILFFIVAVVQLFLIIRHRTWFFVPFFVGLLLEFAGYIARIFSHFDTMALGPYIVQTMLILVAPPLFAASIYMTLGRIIVKLDAEEFSMVPVRFLTKIFVVGDVVSFLLQVAGGGYMAAGTLTAMDVGANIVIGGLAVQLLFFGFFVIVAAIFHWRVKKNEQHCRAMSYCNESTASSFPVETKLTWESLMWGLYIACLLILVRSIFRVVEFVEGNDGFIMRKEYLLYIFDACLMTLTGIVLSVVFPGFLLKDDKPERPSMVQLVTSGEESSRLKTDSV</sequence>
<evidence type="ECO:0000256" key="5">
    <source>
        <dbReference type="SAM" id="Phobius"/>
    </source>
</evidence>
<evidence type="ECO:0000313" key="7">
    <source>
        <dbReference type="Proteomes" id="UP001152646"/>
    </source>
</evidence>
<dbReference type="GO" id="GO:0016020">
    <property type="term" value="C:membrane"/>
    <property type="evidence" value="ECO:0007669"/>
    <property type="project" value="UniProtKB-SubCell"/>
</dbReference>
<gene>
    <name evidence="6" type="ORF">PSALAMII_LOCUS6924</name>
</gene>
<dbReference type="Proteomes" id="UP001152646">
    <property type="component" value="Unassembled WGS sequence"/>
</dbReference>
<keyword evidence="4 5" id="KW-0472">Membrane</keyword>
<comment type="caution">
    <text evidence="6">The sequence shown here is derived from an EMBL/GenBank/DDBJ whole genome shotgun (WGS) entry which is preliminary data.</text>
</comment>
<dbReference type="PANTHER" id="PTHR31465">
    <property type="entry name" value="PROTEIN RTA1-RELATED"/>
    <property type="match status" value="1"/>
</dbReference>
<feature type="transmembrane region" description="Helical" evidence="5">
    <location>
        <begin position="158"/>
        <end position="182"/>
    </location>
</feature>
<feature type="transmembrane region" description="Helical" evidence="5">
    <location>
        <begin position="253"/>
        <end position="277"/>
    </location>
</feature>
<feature type="transmembrane region" description="Helical" evidence="5">
    <location>
        <begin position="20"/>
        <end position="41"/>
    </location>
</feature>
<feature type="transmembrane region" description="Helical" evidence="5">
    <location>
        <begin position="215"/>
        <end position="233"/>
    </location>
</feature>
<accession>A0A9W4JF07</accession>
<dbReference type="InterPro" id="IPR007568">
    <property type="entry name" value="RTA1"/>
</dbReference>
<organism evidence="6 7">
    <name type="scientific">Penicillium salamii</name>
    <dbReference type="NCBI Taxonomy" id="1612424"/>
    <lineage>
        <taxon>Eukaryota</taxon>
        <taxon>Fungi</taxon>
        <taxon>Dikarya</taxon>
        <taxon>Ascomycota</taxon>
        <taxon>Pezizomycotina</taxon>
        <taxon>Eurotiomycetes</taxon>
        <taxon>Eurotiomycetidae</taxon>
        <taxon>Eurotiales</taxon>
        <taxon>Aspergillaceae</taxon>
        <taxon>Penicillium</taxon>
    </lineage>
</organism>